<accession>A0A6P8IZ22</accession>
<feature type="region of interest" description="Disordered" evidence="3">
    <location>
        <begin position="247"/>
        <end position="283"/>
    </location>
</feature>
<dbReference type="InterPro" id="IPR026502">
    <property type="entry name" value="SLBP1/SLBP2"/>
</dbReference>
<dbReference type="Proteomes" id="UP000515163">
    <property type="component" value="Unplaced"/>
</dbReference>
<evidence type="ECO:0000259" key="4">
    <source>
        <dbReference type="Pfam" id="PF15247"/>
    </source>
</evidence>
<dbReference type="RefSeq" id="XP_031571193.1">
    <property type="nucleotide sequence ID" value="XM_031715333.1"/>
</dbReference>
<keyword evidence="5" id="KW-1185">Reference proteome</keyword>
<dbReference type="Pfam" id="PF15247">
    <property type="entry name" value="SLBP_RNA_bind"/>
    <property type="match status" value="1"/>
</dbReference>
<dbReference type="KEGG" id="aten:116305438"/>
<dbReference type="InterPro" id="IPR038294">
    <property type="entry name" value="SLBP_RNA_bind_sf"/>
</dbReference>
<dbReference type="GO" id="GO:0003729">
    <property type="term" value="F:mRNA binding"/>
    <property type="evidence" value="ECO:0007669"/>
    <property type="project" value="InterPro"/>
</dbReference>
<keyword evidence="2" id="KW-0694">RNA-binding</keyword>
<evidence type="ECO:0000256" key="1">
    <source>
        <dbReference type="ARBA" id="ARBA00006151"/>
    </source>
</evidence>
<evidence type="ECO:0000256" key="3">
    <source>
        <dbReference type="SAM" id="MobiDB-lite"/>
    </source>
</evidence>
<sequence length="308" mass="35998">MEVQTRAHSRSKRENNRGENQGSSGTRSSPRKRSYQREQRRGSNSAEHPLPNDDLRSPSHKQPRFKGQKENTPKNKMITNGDKKGPWNQKHLKNEKVELDNQEFPPLGFNFDRYTPESSKDWGTIVQEEEEKLVQCKENNRKSSKIKRRLMLYDTSEPTPKETTDDKSKPKNKVLRPIITDPHKLGQRQKQIEIGKNTVSYGNYIKNVPRENRSKEDPWTPDKFQQCSTRSWVGQVKNWRRRLHSYDTNSDTKDDLFSTSSTSSSQNTDEIKMEDQQTQPKSKHITIEEMFQDFDLDSCLMEDDGLPL</sequence>
<dbReference type="GO" id="GO:0071207">
    <property type="term" value="F:histone pre-mRNA stem-loop binding"/>
    <property type="evidence" value="ECO:0007669"/>
    <property type="project" value="TreeGrafter"/>
</dbReference>
<feature type="compositionally biased region" description="Polar residues" evidence="3">
    <location>
        <begin position="18"/>
        <end position="28"/>
    </location>
</feature>
<feature type="compositionally biased region" description="Low complexity" evidence="3">
    <location>
        <begin position="257"/>
        <end position="268"/>
    </location>
</feature>
<dbReference type="PANTHER" id="PTHR17408:SF0">
    <property type="entry name" value="HISTONE RNA HAIRPIN-BINDING PROTEIN"/>
    <property type="match status" value="1"/>
</dbReference>
<proteinExistence type="inferred from homology"/>
<dbReference type="Gene3D" id="1.10.8.1120">
    <property type="entry name" value="Histone RNA hairpin-binding protein RNA-binding domain"/>
    <property type="match status" value="1"/>
</dbReference>
<dbReference type="PANTHER" id="PTHR17408">
    <property type="entry name" value="HISTONE RNA HAIRPIN-BINDING PROTEIN"/>
    <property type="match status" value="1"/>
</dbReference>
<protein>
    <submittedName>
        <fullName evidence="6">Histone RNA hairpin-binding protein-like isoform X1</fullName>
    </submittedName>
</protein>
<dbReference type="AlphaFoldDB" id="A0A6P8IZ22"/>
<feature type="domain" description="Histone RNA hairpin-binding protein RNA-binding" evidence="4">
    <location>
        <begin position="180"/>
        <end position="247"/>
    </location>
</feature>
<dbReference type="GO" id="GO:0071204">
    <property type="term" value="C:histone pre-mRNA 3'end processing complex"/>
    <property type="evidence" value="ECO:0007669"/>
    <property type="project" value="TreeGrafter"/>
</dbReference>
<dbReference type="InterPro" id="IPR029344">
    <property type="entry name" value="SLBP_RNA_bind"/>
</dbReference>
<evidence type="ECO:0000313" key="6">
    <source>
        <dbReference type="RefSeq" id="XP_031571193.1"/>
    </source>
</evidence>
<dbReference type="GO" id="GO:0006398">
    <property type="term" value="P:mRNA 3'-end processing by stem-loop binding and cleavage"/>
    <property type="evidence" value="ECO:0007669"/>
    <property type="project" value="TreeGrafter"/>
</dbReference>
<feature type="compositionally biased region" description="Basic and acidic residues" evidence="3">
    <location>
        <begin position="159"/>
        <end position="169"/>
    </location>
</feature>
<dbReference type="GO" id="GO:0051028">
    <property type="term" value="P:mRNA transport"/>
    <property type="evidence" value="ECO:0007669"/>
    <property type="project" value="TreeGrafter"/>
</dbReference>
<organism evidence="5 6">
    <name type="scientific">Actinia tenebrosa</name>
    <name type="common">Australian red waratah sea anemone</name>
    <dbReference type="NCBI Taxonomy" id="6105"/>
    <lineage>
        <taxon>Eukaryota</taxon>
        <taxon>Metazoa</taxon>
        <taxon>Cnidaria</taxon>
        <taxon>Anthozoa</taxon>
        <taxon>Hexacorallia</taxon>
        <taxon>Actiniaria</taxon>
        <taxon>Actiniidae</taxon>
        <taxon>Actinia</taxon>
    </lineage>
</organism>
<comment type="similarity">
    <text evidence="1">Belongs to the SLBP family.</text>
</comment>
<dbReference type="InParanoid" id="A0A6P8IZ22"/>
<dbReference type="GeneID" id="116305438"/>
<name>A0A6P8IZ22_ACTTE</name>
<dbReference type="OrthoDB" id="265795at2759"/>
<feature type="region of interest" description="Disordered" evidence="3">
    <location>
        <begin position="1"/>
        <end position="93"/>
    </location>
</feature>
<evidence type="ECO:0000313" key="5">
    <source>
        <dbReference type="Proteomes" id="UP000515163"/>
    </source>
</evidence>
<gene>
    <name evidence="6" type="primary">LOC116305438</name>
</gene>
<dbReference type="FunFam" id="1.10.8.1120:FF:000001">
    <property type="entry name" value="Histone RNA hairpin-binding protein-like"/>
    <property type="match status" value="1"/>
</dbReference>
<feature type="region of interest" description="Disordered" evidence="3">
    <location>
        <begin position="145"/>
        <end position="181"/>
    </location>
</feature>
<reference evidence="6" key="1">
    <citation type="submission" date="2025-08" db="UniProtKB">
        <authorList>
            <consortium name="RefSeq"/>
        </authorList>
    </citation>
    <scope>IDENTIFICATION</scope>
    <source>
        <tissue evidence="6">Tentacle</tissue>
    </source>
</reference>
<dbReference type="GO" id="GO:0005737">
    <property type="term" value="C:cytoplasm"/>
    <property type="evidence" value="ECO:0007669"/>
    <property type="project" value="TreeGrafter"/>
</dbReference>
<evidence type="ECO:0000256" key="2">
    <source>
        <dbReference type="ARBA" id="ARBA00022884"/>
    </source>
</evidence>
<dbReference type="FunCoup" id="A0A6P8IZ22">
    <property type="interactions" value="2438"/>
</dbReference>